<dbReference type="Proteomes" id="UP000202259">
    <property type="component" value="Chromosome"/>
</dbReference>
<protein>
    <submittedName>
        <fullName evidence="7">LysE family translocator</fullName>
    </submittedName>
</protein>
<dbReference type="Pfam" id="PF01810">
    <property type="entry name" value="LysE"/>
    <property type="match status" value="1"/>
</dbReference>
<accession>A0A222GAN2</accession>
<evidence type="ECO:0000256" key="2">
    <source>
        <dbReference type="ARBA" id="ARBA00022475"/>
    </source>
</evidence>
<dbReference type="PIRSF" id="PIRSF006324">
    <property type="entry name" value="LeuE"/>
    <property type="match status" value="1"/>
</dbReference>
<feature type="transmembrane region" description="Helical" evidence="6">
    <location>
        <begin position="195"/>
        <end position="212"/>
    </location>
</feature>
<evidence type="ECO:0000256" key="4">
    <source>
        <dbReference type="ARBA" id="ARBA00022989"/>
    </source>
</evidence>
<reference evidence="7 8" key="1">
    <citation type="submission" date="2017-08" db="EMBL/GenBank/DDBJ databases">
        <title>Complete genome of Colwellia sp. NB097-1, a psychrophile bacterium ioslated from Bering Sea.</title>
        <authorList>
            <person name="Chen X."/>
        </authorList>
    </citation>
    <scope>NUCLEOTIDE SEQUENCE [LARGE SCALE GENOMIC DNA]</scope>
    <source>
        <strain evidence="7 8">NB097-1</strain>
    </source>
</reference>
<keyword evidence="4 6" id="KW-1133">Transmembrane helix</keyword>
<evidence type="ECO:0000313" key="8">
    <source>
        <dbReference type="Proteomes" id="UP000202259"/>
    </source>
</evidence>
<keyword evidence="3 6" id="KW-0812">Transmembrane</keyword>
<dbReference type="RefSeq" id="WP_081152662.1">
    <property type="nucleotide sequence ID" value="NZ_CP020465.1"/>
</dbReference>
<keyword evidence="2" id="KW-1003">Cell membrane</keyword>
<dbReference type="KEGG" id="cber:B5D82_15035"/>
<dbReference type="OrthoDB" id="581870at2"/>
<evidence type="ECO:0000313" key="7">
    <source>
        <dbReference type="EMBL" id="ASP48968.1"/>
    </source>
</evidence>
<dbReference type="GO" id="GO:0005886">
    <property type="term" value="C:plasma membrane"/>
    <property type="evidence" value="ECO:0007669"/>
    <property type="project" value="UniProtKB-SubCell"/>
</dbReference>
<feature type="transmembrane region" description="Helical" evidence="6">
    <location>
        <begin position="151"/>
        <end position="175"/>
    </location>
</feature>
<dbReference type="EMBL" id="CP020465">
    <property type="protein sequence ID" value="ASP48968.1"/>
    <property type="molecule type" value="Genomic_DNA"/>
</dbReference>
<keyword evidence="8" id="KW-1185">Reference proteome</keyword>
<evidence type="ECO:0000256" key="5">
    <source>
        <dbReference type="ARBA" id="ARBA00023136"/>
    </source>
</evidence>
<evidence type="ECO:0000256" key="6">
    <source>
        <dbReference type="SAM" id="Phobius"/>
    </source>
</evidence>
<feature type="transmembrane region" description="Helical" evidence="6">
    <location>
        <begin position="76"/>
        <end position="97"/>
    </location>
</feature>
<evidence type="ECO:0000256" key="1">
    <source>
        <dbReference type="ARBA" id="ARBA00004651"/>
    </source>
</evidence>
<sequence>MEFLINTYMAEIIAVSTIAIFMAILPGADFVMVTRTSIYNGRFSGLYMSLGMCLSVCIHASYSIAGLAVVVANSPWLFSAIKYLGAAYLIYISWQLLTTRESLNKDKGNPTTQMSPFMALRLGFTCNLLNPKTAIFFLSIFTQVVSIDTPLIMQVSYGLIIMLAHFVWYSGVVLLLSHPSILPRFNRQKQKIDKVAGFVLMLIAIKLSLVSYV</sequence>
<name>A0A222GAN2_9GAMM</name>
<gene>
    <name evidence="7" type="ORF">B5D82_15035</name>
</gene>
<dbReference type="GO" id="GO:0015171">
    <property type="term" value="F:amino acid transmembrane transporter activity"/>
    <property type="evidence" value="ECO:0007669"/>
    <property type="project" value="TreeGrafter"/>
</dbReference>
<dbReference type="PANTHER" id="PTHR30086">
    <property type="entry name" value="ARGININE EXPORTER PROTEIN ARGO"/>
    <property type="match status" value="1"/>
</dbReference>
<comment type="subcellular location">
    <subcellularLocation>
        <location evidence="1">Cell membrane</location>
        <topology evidence="1">Multi-pass membrane protein</topology>
    </subcellularLocation>
</comment>
<feature type="transmembrane region" description="Helical" evidence="6">
    <location>
        <begin position="12"/>
        <end position="33"/>
    </location>
</feature>
<dbReference type="InterPro" id="IPR001123">
    <property type="entry name" value="LeuE-type"/>
</dbReference>
<evidence type="ECO:0000256" key="3">
    <source>
        <dbReference type="ARBA" id="ARBA00022692"/>
    </source>
</evidence>
<dbReference type="AlphaFoldDB" id="A0A222GAN2"/>
<organism evidence="7 8">
    <name type="scientific">Cognaticolwellia beringensis</name>
    <dbReference type="NCBI Taxonomy" id="1967665"/>
    <lineage>
        <taxon>Bacteria</taxon>
        <taxon>Pseudomonadati</taxon>
        <taxon>Pseudomonadota</taxon>
        <taxon>Gammaproteobacteria</taxon>
        <taxon>Alteromonadales</taxon>
        <taxon>Colwelliaceae</taxon>
        <taxon>Cognaticolwellia</taxon>
    </lineage>
</organism>
<dbReference type="PANTHER" id="PTHR30086:SF21">
    <property type="entry name" value="TRANSPORT PROTEIN"/>
    <property type="match status" value="1"/>
</dbReference>
<feature type="transmembrane region" description="Helical" evidence="6">
    <location>
        <begin position="45"/>
        <end position="70"/>
    </location>
</feature>
<proteinExistence type="predicted"/>
<keyword evidence="5 6" id="KW-0472">Membrane</keyword>